<sequence length="170" mass="17562">MTALDSRAARFALAVAVSAGMLVTAGAALAQSPPTFDQYPLRDRVFGPGGAVFPDYVTPSEYGVSFMIGGGGSRSALFAAGTSDYNCQQTQIPAIQVLSAPPGGKVGIQFGRFVATGIDGGHTTKCIGQPAKGLIVSYKGKAAPGSTITLRVTYPPRGAWYDHVITIPPR</sequence>
<gene>
    <name evidence="3" type="ORF">GGQ86_000452</name>
    <name evidence="2" type="ORF">XFLAVUS301_19250</name>
</gene>
<evidence type="ECO:0000256" key="1">
    <source>
        <dbReference type="SAM" id="SignalP"/>
    </source>
</evidence>
<dbReference type="EMBL" id="BSDO01000002">
    <property type="protein sequence ID" value="GLI22251.1"/>
    <property type="molecule type" value="Genomic_DNA"/>
</dbReference>
<dbReference type="GeneID" id="95762714"/>
<feature type="signal peptide" evidence="1">
    <location>
        <begin position="1"/>
        <end position="30"/>
    </location>
</feature>
<evidence type="ECO:0000313" key="5">
    <source>
        <dbReference type="Proteomes" id="UP001245370"/>
    </source>
</evidence>
<dbReference type="AlphaFoldDB" id="A0A9W6CLF7"/>
<dbReference type="EMBL" id="JAVDPY010000001">
    <property type="protein sequence ID" value="MDR6332005.1"/>
    <property type="molecule type" value="Genomic_DNA"/>
</dbReference>
<keyword evidence="5" id="KW-1185">Reference proteome</keyword>
<dbReference type="Proteomes" id="UP001245370">
    <property type="component" value="Unassembled WGS sequence"/>
</dbReference>
<accession>A0A9W6CLF7</accession>
<proteinExistence type="predicted"/>
<reference evidence="3 5" key="2">
    <citation type="submission" date="2023-07" db="EMBL/GenBank/DDBJ databases">
        <title>Genomic Encyclopedia of Type Strains, Phase IV (KMG-IV): sequencing the most valuable type-strain genomes for metagenomic binning, comparative biology and taxonomic classification.</title>
        <authorList>
            <person name="Goeker M."/>
        </authorList>
    </citation>
    <scope>NUCLEOTIDE SEQUENCE [LARGE SCALE GENOMIC DNA]</scope>
    <source>
        <strain evidence="3 5">DSM 338</strain>
    </source>
</reference>
<protein>
    <submittedName>
        <fullName evidence="2">Uncharacterized protein</fullName>
    </submittedName>
</protein>
<evidence type="ECO:0000313" key="4">
    <source>
        <dbReference type="Proteomes" id="UP001144397"/>
    </source>
</evidence>
<evidence type="ECO:0000313" key="3">
    <source>
        <dbReference type="EMBL" id="MDR6332005.1"/>
    </source>
</evidence>
<reference evidence="2" key="1">
    <citation type="submission" date="2022-12" db="EMBL/GenBank/DDBJ databases">
        <title>Reference genome sequencing for broad-spectrum identification of bacterial and archaeal isolates by mass spectrometry.</title>
        <authorList>
            <person name="Sekiguchi Y."/>
            <person name="Tourlousse D.M."/>
        </authorList>
    </citation>
    <scope>NUCLEOTIDE SEQUENCE</scope>
    <source>
        <strain evidence="2">301</strain>
    </source>
</reference>
<organism evidence="2 4">
    <name type="scientific">Xanthobacter flavus</name>
    <dbReference type="NCBI Taxonomy" id="281"/>
    <lineage>
        <taxon>Bacteria</taxon>
        <taxon>Pseudomonadati</taxon>
        <taxon>Pseudomonadota</taxon>
        <taxon>Alphaproteobacteria</taxon>
        <taxon>Hyphomicrobiales</taxon>
        <taxon>Xanthobacteraceae</taxon>
        <taxon>Xanthobacter</taxon>
    </lineage>
</organism>
<name>A0A9W6CLF7_XANFL</name>
<comment type="caution">
    <text evidence="2">The sequence shown here is derived from an EMBL/GenBank/DDBJ whole genome shotgun (WGS) entry which is preliminary data.</text>
</comment>
<dbReference type="Proteomes" id="UP001144397">
    <property type="component" value="Unassembled WGS sequence"/>
</dbReference>
<dbReference type="RefSeq" id="WP_281807295.1">
    <property type="nucleotide sequence ID" value="NZ_BSDO01000002.1"/>
</dbReference>
<keyword evidence="1" id="KW-0732">Signal</keyword>
<evidence type="ECO:0000313" key="2">
    <source>
        <dbReference type="EMBL" id="GLI22251.1"/>
    </source>
</evidence>
<feature type="chain" id="PRO_5040861923" evidence="1">
    <location>
        <begin position="31"/>
        <end position="170"/>
    </location>
</feature>